<feature type="non-terminal residue" evidence="2">
    <location>
        <position position="1"/>
    </location>
</feature>
<dbReference type="Proteomes" id="UP000269396">
    <property type="component" value="Unassembled WGS sequence"/>
</dbReference>
<organism evidence="2 3">
    <name type="scientific">Schistosoma mattheei</name>
    <dbReference type="NCBI Taxonomy" id="31246"/>
    <lineage>
        <taxon>Eukaryota</taxon>
        <taxon>Metazoa</taxon>
        <taxon>Spiralia</taxon>
        <taxon>Lophotrochozoa</taxon>
        <taxon>Platyhelminthes</taxon>
        <taxon>Trematoda</taxon>
        <taxon>Digenea</taxon>
        <taxon>Strigeidida</taxon>
        <taxon>Schistosomatoidea</taxon>
        <taxon>Schistosomatidae</taxon>
        <taxon>Schistosoma</taxon>
    </lineage>
</organism>
<feature type="compositionally biased region" description="Basic and acidic residues" evidence="1">
    <location>
        <begin position="189"/>
        <end position="199"/>
    </location>
</feature>
<accession>A0A183P863</accession>
<dbReference type="STRING" id="31246.A0A183P863"/>
<gene>
    <name evidence="2" type="ORF">SMTD_LOCUS10549</name>
</gene>
<dbReference type="EMBL" id="UZAL01030675">
    <property type="protein sequence ID" value="VDP54989.1"/>
    <property type="molecule type" value="Genomic_DNA"/>
</dbReference>
<keyword evidence="3" id="KW-1185">Reference proteome</keyword>
<feature type="compositionally biased region" description="Basic and acidic residues" evidence="1">
    <location>
        <begin position="221"/>
        <end position="232"/>
    </location>
</feature>
<feature type="region of interest" description="Disordered" evidence="1">
    <location>
        <begin position="145"/>
        <end position="232"/>
    </location>
</feature>
<evidence type="ECO:0000313" key="3">
    <source>
        <dbReference type="Proteomes" id="UP000269396"/>
    </source>
</evidence>
<dbReference type="AlphaFoldDB" id="A0A183P863"/>
<reference evidence="2 3" key="1">
    <citation type="submission" date="2018-11" db="EMBL/GenBank/DDBJ databases">
        <authorList>
            <consortium name="Pathogen Informatics"/>
        </authorList>
    </citation>
    <scope>NUCLEOTIDE SEQUENCE [LARGE SCALE GENOMIC DNA]</scope>
    <source>
        <strain>Denwood</strain>
        <strain evidence="3">Zambia</strain>
    </source>
</reference>
<proteinExistence type="predicted"/>
<evidence type="ECO:0000256" key="1">
    <source>
        <dbReference type="SAM" id="MobiDB-lite"/>
    </source>
</evidence>
<feature type="region of interest" description="Disordered" evidence="1">
    <location>
        <begin position="59"/>
        <end position="107"/>
    </location>
</feature>
<sequence>SELRFEIALKCLFVFRDNRLSVYVGNLPPNTIQGHFDYIFAGCDIVDGRSLRVNLAGERPGRGGGGGQGQWGMNNGYGNQGRGGFGSHGRGRGGFGNQGRGRPSMGGGRMGGHTVFFREFSSGLKSLFLVYVLLLESYGRPNRGGMGGFGGQRQSYHPPGLSREELNEPSIRNPQSNSTDSTSSGSGGDRPKLNLKIRETPVNTNDRQLSERARAIFGVGRPREASPIREKK</sequence>
<evidence type="ECO:0000313" key="2">
    <source>
        <dbReference type="EMBL" id="VDP54989.1"/>
    </source>
</evidence>
<feature type="compositionally biased region" description="Gly residues" evidence="1">
    <location>
        <begin position="78"/>
        <end position="107"/>
    </location>
</feature>
<name>A0A183P863_9TREM</name>
<protein>
    <submittedName>
        <fullName evidence="2">Uncharacterized protein</fullName>
    </submittedName>
</protein>